<feature type="non-terminal residue" evidence="1">
    <location>
        <position position="1"/>
    </location>
</feature>
<dbReference type="EMBL" id="LAZR01008146">
    <property type="protein sequence ID" value="KKM80653.1"/>
    <property type="molecule type" value="Genomic_DNA"/>
</dbReference>
<reference evidence="1" key="1">
    <citation type="journal article" date="2015" name="Nature">
        <title>Complex archaea that bridge the gap between prokaryotes and eukaryotes.</title>
        <authorList>
            <person name="Spang A."/>
            <person name="Saw J.H."/>
            <person name="Jorgensen S.L."/>
            <person name="Zaremba-Niedzwiedzka K."/>
            <person name="Martijn J."/>
            <person name="Lind A.E."/>
            <person name="van Eijk R."/>
            <person name="Schleper C."/>
            <person name="Guy L."/>
            <person name="Ettema T.J."/>
        </authorList>
    </citation>
    <scope>NUCLEOTIDE SEQUENCE</scope>
</reference>
<organism evidence="1">
    <name type="scientific">marine sediment metagenome</name>
    <dbReference type="NCBI Taxonomy" id="412755"/>
    <lineage>
        <taxon>unclassified sequences</taxon>
        <taxon>metagenomes</taxon>
        <taxon>ecological metagenomes</taxon>
    </lineage>
</organism>
<name>A0A0F9KFD1_9ZZZZ</name>
<comment type="caution">
    <text evidence="1">The sequence shown here is derived from an EMBL/GenBank/DDBJ whole genome shotgun (WGS) entry which is preliminary data.</text>
</comment>
<protein>
    <submittedName>
        <fullName evidence="1">Uncharacterized protein</fullName>
    </submittedName>
</protein>
<proteinExistence type="predicted"/>
<gene>
    <name evidence="1" type="ORF">LCGC14_1337760</name>
</gene>
<accession>A0A0F9KFD1</accession>
<evidence type="ECO:0000313" key="1">
    <source>
        <dbReference type="EMBL" id="KKM80653.1"/>
    </source>
</evidence>
<dbReference type="AlphaFoldDB" id="A0A0F9KFD1"/>
<sequence>ATRDTTQGKLDYIKALSPIVLRRYVQYLDKHRLQSNGNYRDFDNWKQGIPLNTYISSGGRHFIDTWLLTEGYATEDNHGPVEIEDAICAQLFNLMGRLHEILKEELNYDAAIDHEIGVDRTAPTPKGY</sequence>